<dbReference type="KEGG" id="bmus:118894778"/>
<gene>
    <name evidence="4" type="primary">LOC118894778</name>
</gene>
<proteinExistence type="predicted"/>
<dbReference type="Proteomes" id="UP000694857">
    <property type="component" value="Chromosome 4"/>
</dbReference>
<accession>A0A8B8XC21</accession>
<evidence type="ECO:0000256" key="2">
    <source>
        <dbReference type="SAM" id="Phobius"/>
    </source>
</evidence>
<sequence>MIPRGPRFKIELVSSRSREHCERHNSFSCSEKTVACRCAASYRRGLVSAAAARPLPRRPSPTRKPWADSSSPGTHAAAKKTLFNFPPPLGSAPPRHLVAPQPNKVRWGWSLPPADRRGEQKETRAGAGEVHPRRLPVVSSILYVQHYNLRAIVQTGRTPTTFCSFRLAEPTNRFVVERGPWMGLGKAAGKVRLKVFLNTFFYTVVMVLHVQFCAVIFPTSPHNITL</sequence>
<keyword evidence="2" id="KW-1133">Transmembrane helix</keyword>
<dbReference type="GeneID" id="118894778"/>
<feature type="region of interest" description="Disordered" evidence="1">
    <location>
        <begin position="51"/>
        <end position="74"/>
    </location>
</feature>
<evidence type="ECO:0000313" key="4">
    <source>
        <dbReference type="RefSeq" id="XP_036707228.1"/>
    </source>
</evidence>
<reference evidence="4" key="1">
    <citation type="submission" date="2025-08" db="UniProtKB">
        <authorList>
            <consortium name="RefSeq"/>
        </authorList>
    </citation>
    <scope>IDENTIFICATION</scope>
    <source>
        <tissue evidence="4">Epidermis and Blubber</tissue>
    </source>
</reference>
<keyword evidence="2" id="KW-0472">Membrane</keyword>
<dbReference type="AlphaFoldDB" id="A0A8B8XC21"/>
<keyword evidence="2" id="KW-0812">Transmembrane</keyword>
<name>A0A8B8XC21_BALMU</name>
<keyword evidence="3" id="KW-1185">Reference proteome</keyword>
<protein>
    <submittedName>
        <fullName evidence="4">Uncharacterized protein LOC118894778 isoform X1</fullName>
    </submittedName>
</protein>
<organism evidence="3 4">
    <name type="scientific">Balaenoptera musculus</name>
    <name type="common">Blue whale</name>
    <dbReference type="NCBI Taxonomy" id="9771"/>
    <lineage>
        <taxon>Eukaryota</taxon>
        <taxon>Metazoa</taxon>
        <taxon>Chordata</taxon>
        <taxon>Craniata</taxon>
        <taxon>Vertebrata</taxon>
        <taxon>Euteleostomi</taxon>
        <taxon>Mammalia</taxon>
        <taxon>Eutheria</taxon>
        <taxon>Laurasiatheria</taxon>
        <taxon>Artiodactyla</taxon>
        <taxon>Whippomorpha</taxon>
        <taxon>Cetacea</taxon>
        <taxon>Mysticeti</taxon>
        <taxon>Balaenopteridae</taxon>
        <taxon>Balaenoptera</taxon>
    </lineage>
</organism>
<evidence type="ECO:0000313" key="3">
    <source>
        <dbReference type="Proteomes" id="UP000694857"/>
    </source>
</evidence>
<feature type="transmembrane region" description="Helical" evidence="2">
    <location>
        <begin position="195"/>
        <end position="217"/>
    </location>
</feature>
<evidence type="ECO:0000256" key="1">
    <source>
        <dbReference type="SAM" id="MobiDB-lite"/>
    </source>
</evidence>
<dbReference type="RefSeq" id="XP_036707228.1">
    <property type="nucleotide sequence ID" value="XM_036851333.1"/>
</dbReference>